<proteinExistence type="predicted"/>
<feature type="non-terminal residue" evidence="1">
    <location>
        <position position="1"/>
    </location>
</feature>
<dbReference type="Proteomes" id="UP000053097">
    <property type="component" value="Unassembled WGS sequence"/>
</dbReference>
<dbReference type="AlphaFoldDB" id="A0A026WHW7"/>
<reference evidence="1 2" key="1">
    <citation type="journal article" date="2014" name="Curr. Biol.">
        <title>The genome of the clonal raider ant Cerapachys biroi.</title>
        <authorList>
            <person name="Oxley P.R."/>
            <person name="Ji L."/>
            <person name="Fetter-Pruneda I."/>
            <person name="McKenzie S.K."/>
            <person name="Li C."/>
            <person name="Hu H."/>
            <person name="Zhang G."/>
            <person name="Kronauer D.J."/>
        </authorList>
    </citation>
    <scope>NUCLEOTIDE SEQUENCE [LARGE SCALE GENOMIC DNA]</scope>
</reference>
<accession>A0A026WHW7</accession>
<dbReference type="OMA" id="DSEFETY"/>
<evidence type="ECO:0000313" key="2">
    <source>
        <dbReference type="Proteomes" id="UP000053097"/>
    </source>
</evidence>
<dbReference type="EMBL" id="KK107197">
    <property type="protein sequence ID" value="EZA55632.1"/>
    <property type="molecule type" value="Genomic_DNA"/>
</dbReference>
<keyword evidence="2" id="KW-1185">Reference proteome</keyword>
<organism evidence="1 2">
    <name type="scientific">Ooceraea biroi</name>
    <name type="common">Clonal raider ant</name>
    <name type="synonym">Cerapachys biroi</name>
    <dbReference type="NCBI Taxonomy" id="2015173"/>
    <lineage>
        <taxon>Eukaryota</taxon>
        <taxon>Metazoa</taxon>
        <taxon>Ecdysozoa</taxon>
        <taxon>Arthropoda</taxon>
        <taxon>Hexapoda</taxon>
        <taxon>Insecta</taxon>
        <taxon>Pterygota</taxon>
        <taxon>Neoptera</taxon>
        <taxon>Endopterygota</taxon>
        <taxon>Hymenoptera</taxon>
        <taxon>Apocrita</taxon>
        <taxon>Aculeata</taxon>
        <taxon>Formicoidea</taxon>
        <taxon>Formicidae</taxon>
        <taxon>Dorylinae</taxon>
        <taxon>Ooceraea</taxon>
    </lineage>
</organism>
<gene>
    <name evidence="1" type="ORF">X777_04324</name>
</gene>
<protein>
    <submittedName>
        <fullName evidence="1">Uncharacterized protein</fullName>
    </submittedName>
</protein>
<sequence length="135" mass="15746">THNKTALWPKNITPSILKKYLKNSTASNDDWSFVHIRVLGYTDNLADATRKAYKTQETSHLSNDSEFETYCTSQRQKKLPLRFQSSDFFDDKNLTSGKQHRNLEKRTRPVIPPFPDFQGKAYLHIISEHKTTILF</sequence>
<evidence type="ECO:0000313" key="1">
    <source>
        <dbReference type="EMBL" id="EZA55632.1"/>
    </source>
</evidence>
<name>A0A026WHW7_OOCBI</name>